<sequence length="197" mass="23218">MKDFDHLMSVWQAQPKKEHLSADDVLKQVKKGIRSITSKLYWAIVAMVATIVAAFILMFFMAFKSPVTTYGILIILITMALYLYMIIRHYHILSKHDVTQNPSEYLEALKEYQRNRSKVVGWFYYVYILLLSAGLGLYFIEVLENASLTFKLTTYGSTLIWFLFTTFYIRPRMLKNEEEKLNLMIDRLVRLQGQFEK</sequence>
<dbReference type="RefSeq" id="WP_146380084.1">
    <property type="nucleotide sequence ID" value="NZ_VOEJ01000001.1"/>
</dbReference>
<protein>
    <submittedName>
        <fullName evidence="2">Uncharacterized protein</fullName>
    </submittedName>
</protein>
<keyword evidence="3" id="KW-1185">Reference proteome</keyword>
<reference evidence="2 3" key="1">
    <citation type="submission" date="2019-07" db="EMBL/GenBank/DDBJ databases">
        <authorList>
            <person name="Kim J."/>
        </authorList>
    </citation>
    <scope>NUCLEOTIDE SEQUENCE [LARGE SCALE GENOMIC DNA]</scope>
    <source>
        <strain evidence="3">dk17</strain>
    </source>
</reference>
<feature type="transmembrane region" description="Helical" evidence="1">
    <location>
        <begin position="119"/>
        <end position="140"/>
    </location>
</feature>
<evidence type="ECO:0000313" key="2">
    <source>
        <dbReference type="EMBL" id="TWR31186.1"/>
    </source>
</evidence>
<dbReference type="AlphaFoldDB" id="A0A563UIQ3"/>
<evidence type="ECO:0000313" key="3">
    <source>
        <dbReference type="Proteomes" id="UP000320042"/>
    </source>
</evidence>
<keyword evidence="1" id="KW-0472">Membrane</keyword>
<name>A0A563UIQ3_9SPHI</name>
<accession>A0A563UIQ3</accession>
<feature type="transmembrane region" description="Helical" evidence="1">
    <location>
        <begin position="40"/>
        <end position="63"/>
    </location>
</feature>
<evidence type="ECO:0000256" key="1">
    <source>
        <dbReference type="SAM" id="Phobius"/>
    </source>
</evidence>
<organism evidence="2 3">
    <name type="scientific">Mucilaginibacter pallidiroseus</name>
    <dbReference type="NCBI Taxonomy" id="2599295"/>
    <lineage>
        <taxon>Bacteria</taxon>
        <taxon>Pseudomonadati</taxon>
        <taxon>Bacteroidota</taxon>
        <taxon>Sphingobacteriia</taxon>
        <taxon>Sphingobacteriales</taxon>
        <taxon>Sphingobacteriaceae</taxon>
        <taxon>Mucilaginibacter</taxon>
    </lineage>
</organism>
<keyword evidence="1" id="KW-0812">Transmembrane</keyword>
<dbReference type="Proteomes" id="UP000320042">
    <property type="component" value="Unassembled WGS sequence"/>
</dbReference>
<gene>
    <name evidence="2" type="ORF">FPZ43_01540</name>
</gene>
<feature type="transmembrane region" description="Helical" evidence="1">
    <location>
        <begin position="152"/>
        <end position="169"/>
    </location>
</feature>
<proteinExistence type="predicted"/>
<keyword evidence="1" id="KW-1133">Transmembrane helix</keyword>
<feature type="transmembrane region" description="Helical" evidence="1">
    <location>
        <begin position="69"/>
        <end position="87"/>
    </location>
</feature>
<dbReference type="EMBL" id="VOEJ01000001">
    <property type="protein sequence ID" value="TWR31186.1"/>
    <property type="molecule type" value="Genomic_DNA"/>
</dbReference>
<dbReference type="OrthoDB" id="794917at2"/>
<comment type="caution">
    <text evidence="2">The sequence shown here is derived from an EMBL/GenBank/DDBJ whole genome shotgun (WGS) entry which is preliminary data.</text>
</comment>